<dbReference type="AlphaFoldDB" id="A0A8S4SKQ8"/>
<gene>
    <name evidence="6" type="primary">jg15186</name>
    <name evidence="6" type="ORF">PAEG_LOCUS26264</name>
</gene>
<protein>
    <submittedName>
        <fullName evidence="6">Jg15186 protein</fullName>
    </submittedName>
</protein>
<name>A0A8S4SKQ8_9NEOP</name>
<evidence type="ECO:0000313" key="7">
    <source>
        <dbReference type="Proteomes" id="UP000838756"/>
    </source>
</evidence>
<keyword evidence="5" id="KW-0206">Cytoskeleton</keyword>
<dbReference type="PANTHER" id="PTHR12058:SF0">
    <property type="entry name" value="ACTIN-RELATED PROTEIN 2_3 COMPLEX SUBUNIT 2"/>
    <property type="match status" value="1"/>
</dbReference>
<dbReference type="GO" id="GO:0051015">
    <property type="term" value="F:actin filament binding"/>
    <property type="evidence" value="ECO:0007669"/>
    <property type="project" value="TreeGrafter"/>
</dbReference>
<dbReference type="Gene3D" id="3.30.1460.20">
    <property type="match status" value="1"/>
</dbReference>
<keyword evidence="7" id="KW-1185">Reference proteome</keyword>
<keyword evidence="4" id="KW-0009">Actin-binding</keyword>
<evidence type="ECO:0000256" key="3">
    <source>
        <dbReference type="ARBA" id="ARBA00022490"/>
    </source>
</evidence>
<dbReference type="OrthoDB" id="148331at2759"/>
<dbReference type="GO" id="GO:0005885">
    <property type="term" value="C:Arp2/3 protein complex"/>
    <property type="evidence" value="ECO:0007669"/>
    <property type="project" value="InterPro"/>
</dbReference>
<dbReference type="FunFam" id="3.30.1460.20:FF:000004">
    <property type="entry name" value="Arp2/3 complex 34 kDa subunit"/>
    <property type="match status" value="1"/>
</dbReference>
<keyword evidence="3" id="KW-0963">Cytoplasm</keyword>
<feature type="non-terminal residue" evidence="6">
    <location>
        <position position="89"/>
    </location>
</feature>
<comment type="similarity">
    <text evidence="2">Belongs to the ARPC2 family.</text>
</comment>
<evidence type="ECO:0000256" key="4">
    <source>
        <dbReference type="ARBA" id="ARBA00023203"/>
    </source>
</evidence>
<reference evidence="6" key="1">
    <citation type="submission" date="2022-03" db="EMBL/GenBank/DDBJ databases">
        <authorList>
            <person name="Lindestad O."/>
        </authorList>
    </citation>
    <scope>NUCLEOTIDE SEQUENCE</scope>
</reference>
<dbReference type="Proteomes" id="UP000838756">
    <property type="component" value="Unassembled WGS sequence"/>
</dbReference>
<accession>A0A8S4SKQ8</accession>
<dbReference type="InterPro" id="IPR007188">
    <property type="entry name" value="ARPC2"/>
</dbReference>
<proteinExistence type="inferred from homology"/>
<evidence type="ECO:0000256" key="5">
    <source>
        <dbReference type="ARBA" id="ARBA00023212"/>
    </source>
</evidence>
<dbReference type="PANTHER" id="PTHR12058">
    <property type="entry name" value="ARP2/3 COMPLEX 34 KDA SUBUNIT"/>
    <property type="match status" value="1"/>
</dbReference>
<comment type="caution">
    <text evidence="6">The sequence shown here is derived from an EMBL/GenBank/DDBJ whole genome shotgun (WGS) entry which is preliminary data.</text>
</comment>
<dbReference type="GO" id="GO:0005200">
    <property type="term" value="F:structural constituent of cytoskeleton"/>
    <property type="evidence" value="ECO:0007669"/>
    <property type="project" value="TreeGrafter"/>
</dbReference>
<organism evidence="6 7">
    <name type="scientific">Pararge aegeria aegeria</name>
    <dbReference type="NCBI Taxonomy" id="348720"/>
    <lineage>
        <taxon>Eukaryota</taxon>
        <taxon>Metazoa</taxon>
        <taxon>Ecdysozoa</taxon>
        <taxon>Arthropoda</taxon>
        <taxon>Hexapoda</taxon>
        <taxon>Insecta</taxon>
        <taxon>Pterygota</taxon>
        <taxon>Neoptera</taxon>
        <taxon>Endopterygota</taxon>
        <taxon>Lepidoptera</taxon>
        <taxon>Glossata</taxon>
        <taxon>Ditrysia</taxon>
        <taxon>Papilionoidea</taxon>
        <taxon>Nymphalidae</taxon>
        <taxon>Satyrinae</taxon>
        <taxon>Satyrini</taxon>
        <taxon>Parargina</taxon>
        <taxon>Pararge</taxon>
    </lineage>
</organism>
<evidence type="ECO:0000256" key="1">
    <source>
        <dbReference type="ARBA" id="ARBA00004245"/>
    </source>
</evidence>
<comment type="subcellular location">
    <subcellularLocation>
        <location evidence="1">Cytoplasm</location>
        <location evidence="1">Cytoskeleton</location>
    </subcellularLocation>
</comment>
<sequence length="89" mass="10143">MILLEINNRIIEETLTVKYKNALARLKPESIDVTLADFDGVLFHISNVNGDKTKVRVSISLKFYKQLEEHGADELLKRVYGPLLTEPES</sequence>
<dbReference type="EMBL" id="CAKXAJ010026395">
    <property type="protein sequence ID" value="CAH2267769.1"/>
    <property type="molecule type" value="Genomic_DNA"/>
</dbReference>
<evidence type="ECO:0000313" key="6">
    <source>
        <dbReference type="EMBL" id="CAH2267769.1"/>
    </source>
</evidence>
<dbReference type="SUPFAM" id="SSF69645">
    <property type="entry name" value="Arp2/3 complex subunits"/>
    <property type="match status" value="1"/>
</dbReference>
<dbReference type="GO" id="GO:0034314">
    <property type="term" value="P:Arp2/3 complex-mediated actin nucleation"/>
    <property type="evidence" value="ECO:0007669"/>
    <property type="project" value="InterPro"/>
</dbReference>
<dbReference type="InterPro" id="IPR034666">
    <property type="entry name" value="ARPC2/4"/>
</dbReference>
<evidence type="ECO:0000256" key="2">
    <source>
        <dbReference type="ARBA" id="ARBA00007192"/>
    </source>
</evidence>
<dbReference type="GO" id="GO:0030041">
    <property type="term" value="P:actin filament polymerization"/>
    <property type="evidence" value="ECO:0007669"/>
    <property type="project" value="InterPro"/>
</dbReference>